<feature type="compositionally biased region" description="Polar residues" evidence="1">
    <location>
        <begin position="94"/>
        <end position="109"/>
    </location>
</feature>
<accession>A0A365MS17</accession>
<evidence type="ECO:0000313" key="3">
    <source>
        <dbReference type="Proteomes" id="UP000251714"/>
    </source>
</evidence>
<comment type="caution">
    <text evidence="2">The sequence shown here is derived from an EMBL/GenBank/DDBJ whole genome shotgun (WGS) entry which is preliminary data.</text>
</comment>
<evidence type="ECO:0000256" key="1">
    <source>
        <dbReference type="SAM" id="MobiDB-lite"/>
    </source>
</evidence>
<gene>
    <name evidence="2" type="ORF">FPRO05_04385</name>
</gene>
<sequence>MFNLGNGTTLDSTDSVNAFRQYHQPEPDPIISALPGAKVRYARKPNSSSQGLASARTVPKMTSISSLKGTHDPRLCSELVCIPLFTRDRTRKLTSASTLESGRVTTASPPSGKRRKVTVITTCSPSNGKGMRPAMIMSSMMKHTASSAARLRQLRSNSRQRTTTSITHPFDRYVMIELRTGFDDTYGAGVLSLQRHVQAGRTTSVYLATSYYPSICTGVPIAWAPLGDEGWLLSFTKLRLDQNSWGKYSTPNQKLMVTVSPVEWPQFR</sequence>
<reference evidence="2 3" key="1">
    <citation type="submission" date="2017-12" db="EMBL/GenBank/DDBJ databases">
        <title>Genome sequence of the mycotoxigenic crop pathogen Fusarium proliferatum, strain ITEM 2341 from Date Palm.</title>
        <authorList>
            <person name="Almiman B.F."/>
            <person name="Shittu T.A."/>
            <person name="Muthumeenakshi S."/>
            <person name="Baroncelli R."/>
            <person name="Sreenivasaprasada S."/>
        </authorList>
    </citation>
    <scope>NUCLEOTIDE SEQUENCE [LARGE SCALE GENOMIC DNA]</scope>
    <source>
        <strain evidence="2 3">ITEM 2341</strain>
    </source>
</reference>
<organism evidence="2 3">
    <name type="scientific">Gibberella intermedia</name>
    <name type="common">Bulb rot disease fungus</name>
    <name type="synonym">Fusarium proliferatum</name>
    <dbReference type="NCBI Taxonomy" id="948311"/>
    <lineage>
        <taxon>Eukaryota</taxon>
        <taxon>Fungi</taxon>
        <taxon>Dikarya</taxon>
        <taxon>Ascomycota</taxon>
        <taxon>Pezizomycotina</taxon>
        <taxon>Sordariomycetes</taxon>
        <taxon>Hypocreomycetidae</taxon>
        <taxon>Hypocreales</taxon>
        <taxon>Nectriaceae</taxon>
        <taxon>Fusarium</taxon>
        <taxon>Fusarium fujikuroi species complex</taxon>
    </lineage>
</organism>
<evidence type="ECO:0000313" key="2">
    <source>
        <dbReference type="EMBL" id="RBA11212.1"/>
    </source>
</evidence>
<protein>
    <submittedName>
        <fullName evidence="2">Uncharacterized protein</fullName>
    </submittedName>
</protein>
<dbReference type="Proteomes" id="UP000251714">
    <property type="component" value="Unassembled WGS sequence"/>
</dbReference>
<dbReference type="AlphaFoldDB" id="A0A365MS17"/>
<dbReference type="EMBL" id="PKMI01000050">
    <property type="protein sequence ID" value="RBA11212.1"/>
    <property type="molecule type" value="Genomic_DNA"/>
</dbReference>
<name>A0A365MS17_GIBIN</name>
<proteinExistence type="predicted"/>
<feature type="region of interest" description="Disordered" evidence="1">
    <location>
        <begin position="94"/>
        <end position="116"/>
    </location>
</feature>